<organism evidence="2 3">
    <name type="scientific">Aspergillus fijiensis CBS 313.89</name>
    <dbReference type="NCBI Taxonomy" id="1448319"/>
    <lineage>
        <taxon>Eukaryota</taxon>
        <taxon>Fungi</taxon>
        <taxon>Dikarya</taxon>
        <taxon>Ascomycota</taxon>
        <taxon>Pezizomycotina</taxon>
        <taxon>Eurotiomycetes</taxon>
        <taxon>Eurotiomycetidae</taxon>
        <taxon>Eurotiales</taxon>
        <taxon>Aspergillaceae</taxon>
        <taxon>Aspergillus</taxon>
    </lineage>
</organism>
<accession>A0A8G1RT16</accession>
<dbReference type="Proteomes" id="UP000249789">
    <property type="component" value="Unassembled WGS sequence"/>
</dbReference>
<evidence type="ECO:0000313" key="3">
    <source>
        <dbReference type="Proteomes" id="UP000249789"/>
    </source>
</evidence>
<sequence>MASCQFAGRVVCTFILFECFVPCYGAIICFTESLIVLTSYQTNRSGLILKCSLIEPHMEKCTHPTGSQPAKDVCLLTPATVLPMSLPQRQSIYPSSHNSERMRKFFSSDRGTRIN</sequence>
<dbReference type="AlphaFoldDB" id="A0A8G1RT16"/>
<dbReference type="GeneID" id="63861693"/>
<evidence type="ECO:0000256" key="1">
    <source>
        <dbReference type="SAM" id="MobiDB-lite"/>
    </source>
</evidence>
<keyword evidence="3" id="KW-1185">Reference proteome</keyword>
<proteinExistence type="predicted"/>
<dbReference type="RefSeq" id="XP_040802960.1">
    <property type="nucleotide sequence ID" value="XM_040944360.1"/>
</dbReference>
<dbReference type="VEuPathDB" id="FungiDB:BO72DRAFT_446704"/>
<feature type="compositionally biased region" description="Basic and acidic residues" evidence="1">
    <location>
        <begin position="98"/>
        <end position="115"/>
    </location>
</feature>
<evidence type="ECO:0000313" key="2">
    <source>
        <dbReference type="EMBL" id="RAK78950.1"/>
    </source>
</evidence>
<dbReference type="EMBL" id="KZ824635">
    <property type="protein sequence ID" value="RAK78950.1"/>
    <property type="molecule type" value="Genomic_DNA"/>
</dbReference>
<protein>
    <submittedName>
        <fullName evidence="2">Uncharacterized protein</fullName>
    </submittedName>
</protein>
<gene>
    <name evidence="2" type="ORF">BO72DRAFT_446704</name>
</gene>
<reference evidence="2 3" key="1">
    <citation type="submission" date="2018-02" db="EMBL/GenBank/DDBJ databases">
        <title>The genomes of Aspergillus section Nigri reveals drivers in fungal speciation.</title>
        <authorList>
            <consortium name="DOE Joint Genome Institute"/>
            <person name="Vesth T.C."/>
            <person name="Nybo J."/>
            <person name="Theobald S."/>
            <person name="Brandl J."/>
            <person name="Frisvad J.C."/>
            <person name="Nielsen K.F."/>
            <person name="Lyhne E.K."/>
            <person name="Kogle M.E."/>
            <person name="Kuo A."/>
            <person name="Riley R."/>
            <person name="Clum A."/>
            <person name="Nolan M."/>
            <person name="Lipzen A."/>
            <person name="Salamov A."/>
            <person name="Henrissat B."/>
            <person name="Wiebenga A."/>
            <person name="De vries R.P."/>
            <person name="Grigoriev I.V."/>
            <person name="Mortensen U.H."/>
            <person name="Andersen M.R."/>
            <person name="Baker S.E."/>
        </authorList>
    </citation>
    <scope>NUCLEOTIDE SEQUENCE [LARGE SCALE GENOMIC DNA]</scope>
    <source>
        <strain evidence="2 3">CBS 313.89</strain>
    </source>
</reference>
<feature type="region of interest" description="Disordered" evidence="1">
    <location>
        <begin position="90"/>
        <end position="115"/>
    </location>
</feature>
<name>A0A8G1RT16_9EURO</name>